<dbReference type="Proteomes" id="UP001497644">
    <property type="component" value="Chromosome 11"/>
</dbReference>
<evidence type="ECO:0000256" key="4">
    <source>
        <dbReference type="ARBA" id="ARBA00022801"/>
    </source>
</evidence>
<keyword evidence="6" id="KW-0539">Nucleus</keyword>
<evidence type="ECO:0000259" key="7">
    <source>
        <dbReference type="SMART" id="SM01168"/>
    </source>
</evidence>
<sequence length="352" mass="39769">MNNGRQVNGNIPPYFIPRPEFIHQLKILRVPQLSEVRNVLEPALRESFNEANVSVVPCPDLRESPFFLGAPGLNGETTIMEVGGTQFLHPAEPDMSKSWDLRRLIEQFCTTPSSFVIGASRALRTFHSEVATNFIYRRRNGRTNGEVTNNSYFNFMNDNGQCESDLVTNSDRVTCDLYGNFFLCEGSPGDVLKVHAKGRQTDTNFPTIIKEALQESYESSCIGLGGTFVIKNGKVKNMIRRPRFDGVAPNEYIYDTYAPVVAVGTILSKETLTTYHPDYLGPNGEPTRQRLHQLQESDITTEHFHTFTYNGVRAGGHFINDSTPDDIEYEGYFNLAVRLFRVDAPFFRETIL</sequence>
<keyword evidence="9" id="KW-1185">Reference proteome</keyword>
<organism evidence="8 9">
    <name type="scientific">Lasius platythorax</name>
    <dbReference type="NCBI Taxonomy" id="488582"/>
    <lineage>
        <taxon>Eukaryota</taxon>
        <taxon>Metazoa</taxon>
        <taxon>Ecdysozoa</taxon>
        <taxon>Arthropoda</taxon>
        <taxon>Hexapoda</taxon>
        <taxon>Insecta</taxon>
        <taxon>Pterygota</taxon>
        <taxon>Neoptera</taxon>
        <taxon>Endopterygota</taxon>
        <taxon>Hymenoptera</taxon>
        <taxon>Apocrita</taxon>
        <taxon>Aculeata</taxon>
        <taxon>Formicoidea</taxon>
        <taxon>Formicidae</taxon>
        <taxon>Formicinae</taxon>
        <taxon>Lasius</taxon>
        <taxon>Lasius</taxon>
    </lineage>
</organism>
<dbReference type="SMART" id="SM01168">
    <property type="entry name" value="DUF1907"/>
    <property type="match status" value="1"/>
</dbReference>
<keyword evidence="5" id="KW-0862">Zinc</keyword>
<evidence type="ECO:0000256" key="3">
    <source>
        <dbReference type="ARBA" id="ARBA00022723"/>
    </source>
</evidence>
<dbReference type="AlphaFoldDB" id="A0AAV2N8M7"/>
<protein>
    <recommendedName>
        <fullName evidence="7">DUF1907 domain-containing protein</fullName>
    </recommendedName>
</protein>
<evidence type="ECO:0000256" key="1">
    <source>
        <dbReference type="ARBA" id="ARBA00004123"/>
    </source>
</evidence>
<dbReference type="Pfam" id="PF08925">
    <property type="entry name" value="DUF1907"/>
    <property type="match status" value="1"/>
</dbReference>
<dbReference type="GO" id="GO:0005634">
    <property type="term" value="C:nucleus"/>
    <property type="evidence" value="ECO:0007669"/>
    <property type="project" value="UniProtKB-SubCell"/>
</dbReference>
<evidence type="ECO:0000313" key="9">
    <source>
        <dbReference type="Proteomes" id="UP001497644"/>
    </source>
</evidence>
<evidence type="ECO:0000256" key="2">
    <source>
        <dbReference type="ARBA" id="ARBA00011245"/>
    </source>
</evidence>
<proteinExistence type="predicted"/>
<dbReference type="EMBL" id="OZ034834">
    <property type="protein sequence ID" value="CAL1676169.1"/>
    <property type="molecule type" value="Genomic_DNA"/>
</dbReference>
<reference evidence="8" key="1">
    <citation type="submission" date="2024-04" db="EMBL/GenBank/DDBJ databases">
        <authorList>
            <consortium name="Molecular Ecology Group"/>
        </authorList>
    </citation>
    <scope>NUCLEOTIDE SEQUENCE</scope>
</reference>
<dbReference type="PANTHER" id="PTHR13204">
    <property type="entry name" value="PTD012 PROTEIN"/>
    <property type="match status" value="1"/>
</dbReference>
<gene>
    <name evidence="8" type="ORF">LPLAT_LOCUS2406</name>
</gene>
<evidence type="ECO:0000256" key="6">
    <source>
        <dbReference type="ARBA" id="ARBA00023242"/>
    </source>
</evidence>
<dbReference type="SUPFAM" id="SSF117856">
    <property type="entry name" value="AF0104/ALDC/Ptd012-like"/>
    <property type="match status" value="1"/>
</dbReference>
<comment type="subcellular location">
    <subcellularLocation>
        <location evidence="1">Nucleus</location>
    </subcellularLocation>
</comment>
<dbReference type="GO" id="GO:0016788">
    <property type="term" value="F:hydrolase activity, acting on ester bonds"/>
    <property type="evidence" value="ECO:0007669"/>
    <property type="project" value="TreeGrafter"/>
</dbReference>
<comment type="subunit">
    <text evidence="2">Monomer.</text>
</comment>
<evidence type="ECO:0000313" key="8">
    <source>
        <dbReference type="EMBL" id="CAL1676169.1"/>
    </source>
</evidence>
<keyword evidence="3" id="KW-0479">Metal-binding</keyword>
<dbReference type="GO" id="GO:0008270">
    <property type="term" value="F:zinc ion binding"/>
    <property type="evidence" value="ECO:0007669"/>
    <property type="project" value="TreeGrafter"/>
</dbReference>
<name>A0AAV2N8M7_9HYME</name>
<dbReference type="PANTHER" id="PTHR13204:SF1">
    <property type="entry name" value="ESTER HYDROLASE C11ORF54"/>
    <property type="match status" value="1"/>
</dbReference>
<keyword evidence="4" id="KW-0378">Hydrolase</keyword>
<evidence type="ECO:0000256" key="5">
    <source>
        <dbReference type="ARBA" id="ARBA00022833"/>
    </source>
</evidence>
<accession>A0AAV2N8M7</accession>
<feature type="domain" description="DUF1907" evidence="7">
    <location>
        <begin position="39"/>
        <end position="342"/>
    </location>
</feature>
<dbReference type="InterPro" id="IPR015021">
    <property type="entry name" value="C11orf54_DUF1907"/>
</dbReference>